<feature type="region of interest" description="Disordered" evidence="4">
    <location>
        <begin position="1092"/>
        <end position="1113"/>
    </location>
</feature>
<evidence type="ECO:0000256" key="4">
    <source>
        <dbReference type="SAM" id="MobiDB-lite"/>
    </source>
</evidence>
<feature type="compositionally biased region" description="Low complexity" evidence="4">
    <location>
        <begin position="1095"/>
        <end position="1105"/>
    </location>
</feature>
<dbReference type="InterPro" id="IPR043824">
    <property type="entry name" value="DUF5801"/>
</dbReference>
<dbReference type="Pfam" id="PF03160">
    <property type="entry name" value="Calx-beta"/>
    <property type="match status" value="2"/>
</dbReference>
<proteinExistence type="predicted"/>
<dbReference type="EMBL" id="BMYM01000001">
    <property type="protein sequence ID" value="GHD25163.1"/>
    <property type="molecule type" value="Genomic_DNA"/>
</dbReference>
<name>A0A918XBP0_9GAMM</name>
<dbReference type="InterPro" id="IPR038081">
    <property type="entry name" value="CalX-like_sf"/>
</dbReference>
<keyword evidence="3" id="KW-0106">Calcium</keyword>
<comment type="caution">
    <text evidence="6">The sequence shown here is derived from an EMBL/GenBank/DDBJ whole genome shotgun (WGS) entry which is preliminary data.</text>
</comment>
<dbReference type="InterPro" id="IPR047777">
    <property type="entry name" value="LapA-like_RM"/>
</dbReference>
<dbReference type="RefSeq" id="WP_189474107.1">
    <property type="nucleotide sequence ID" value="NZ_BMYM01000001.1"/>
</dbReference>
<dbReference type="GO" id="GO:0016020">
    <property type="term" value="C:membrane"/>
    <property type="evidence" value="ECO:0007669"/>
    <property type="project" value="InterPro"/>
</dbReference>
<dbReference type="SMART" id="SM00237">
    <property type="entry name" value="Calx_beta"/>
    <property type="match status" value="2"/>
</dbReference>
<dbReference type="GO" id="GO:0007154">
    <property type="term" value="P:cell communication"/>
    <property type="evidence" value="ECO:0007669"/>
    <property type="project" value="InterPro"/>
</dbReference>
<accession>A0A918XBP0</accession>
<reference evidence="6" key="1">
    <citation type="journal article" date="2014" name="Int. J. Syst. Evol. Microbiol.">
        <title>Complete genome sequence of Corynebacterium casei LMG S-19264T (=DSM 44701T), isolated from a smear-ripened cheese.</title>
        <authorList>
            <consortium name="US DOE Joint Genome Institute (JGI-PGF)"/>
            <person name="Walter F."/>
            <person name="Albersmeier A."/>
            <person name="Kalinowski J."/>
            <person name="Ruckert C."/>
        </authorList>
    </citation>
    <scope>NUCLEOTIDE SEQUENCE</scope>
    <source>
        <strain evidence="6">KCTC 23430</strain>
    </source>
</reference>
<feature type="domain" description="Calx-beta" evidence="5">
    <location>
        <begin position="366"/>
        <end position="459"/>
    </location>
</feature>
<sequence>MSIATVASVMGTAYARNADGELREIQPGDQLLEGETVVTPDGSVVELTMSDGTPLMVADMPEMTLTQDLMAETATTREEAEITDETALAVLEALEGEGDLGDVLEATAAGLGGAGGPGGGSSFIRLGRIAEETSEFSGIAGSEGAVPAAFGDPAPEVIDAIDDFETTEQGEPVTIVVEANDVAPNGSDVISITQPSNGVAVLNADDTVTYTPNPDFVGTDTLTYTISSPEGIAIDSAVVTIVIDAAPPAPAPEPEPEPEPTPVPEPPVEIRIDDVTVTEGEIAVQTVSLSRASDEDITLNFTTFDGTATVDGGDYNADAGVLLIPAGTTEVTISTQTNVDAIVEGSENYLVELSDASDGVIVDDTGVVTIVDTPVITINDVTVVEGDTASLVISLSTASESPVTVDFESADGTAISGADYDPDSGTITFAPGVTEAQVSFSTTDDEAVESTEAFVVNLSNASGAVIGDAQGVVTILDNDVPPPPPPPPGAPVAEDTTVVVNEAALDLVADGADLAPGTVEGSNPESTAETFTGQLSATDPDGDALTYGAGLQEGDYGTLQINADGSFVYTLTVPFTNTPANDGVQTIEGVESFQFTVSDGALTDTGTIRIDVIDDVPTARLFEGNFDDERIEVGSLQLIVDETPGLDTDNDGLIEDTDAPQVSSADFSILFANDTDSSTVSTADDVDFGADGPGSVQYALSVSAGGGNDGESAAGIPSGLYAVAEGGGKGEQIGLFNDGGNVVGRAGGDQYFTISVDADTGVIELAQTGLSIWHPIGANANDDEVVSLTGVGVTNDREITVEFSIDLTQTVTDKDGDTSEESYNLMELQSSEQFGDVNAFSFSDDGPLAVADEASVGQIGGTIVIDDAQSGVLANDEGGADKIANIVGVRAAGQDTTSDASGGVGDAISGNFGTLTLDPDGRYTYQSNTNRESADVEDTFVYTIQDGDGDLSTTTLTIDLSGDPLTAETGEVTVNDAGLTGGTDPSAPVTASGTVSVSGGTSGYTYEILSPAGAVSNGLGIVSVDDANGSFELNTSNGDFTYTLTSAFSHDADPVNALGDFTIGVTDALGNTVETTVTVNVTDDAPQLAADEDSVASGSAGPAAGNVLTGGNDGRDDNLTDGVADNLGADGGVVVGVVAGADAATDTENVDSVSPDGVLNPVVGEFGSLTIQADGTYTYTRDLSINAPNNETDTFVYTVKDGDGDLESTTLTITIANNSVDLDLPVAVGTNQTSVDEAGLAATTSARANESEGTAANENGELSEGNTFIYTAPDLPVEITIGGVKVIDLDGVGGSKISATPSVTTALGVLTVTGFTAGTVNYSYELLDNADHSGGAVSDSFEVVVTDVDGDSDTGFLDVGIINDAPLAGDVLTSVDEDESVDIAADVTAGADDAEVTAINGETLVFAGDISEAIETGDGDSTPDGSVVYNRSTGLFTYTPVPQFPEAGDAQDSFTYTVTDGDGDTDTGDVIIDVTAVPDAPTGDLNVTANSVRNTNTQPLELPQNNFPGIGASQGDNVINGSPGVTYNEEFTLRIEDLPETFANQVVILNLTAQVEGTWNYDAEGAYFDDRWSIQVNGEDVARFFYNATLNESDATQQIVIPANAPVEEFIFGTAANPQNDSIPEITQTIQLAVQLDENSSAEVRFGAATTQTSEAVQLSVDGLAPLPDTLEYTLDLNAALQGDTFDGSESLEIRIQGVPSDAILSSADSRLTVFKDSDENDGTSIWTLQSSEAPLEGGELILEINQEAQGNGDFADPEFTLELFTVAREESNNDTAEAGPYIVRVSGQDVDPVGLQPSSAPMTKFTAAAEDSLLGTDGDDVFAFSLSDGGDAPANVTISDFGESGTDSLDLRDLLVGEEATDDLSAYLNISLSEDGADTVIEVSTSGAFQGGDSDSALVDQTITLEGVDLVSGADDVNTIIQTMIDSGTLTIDS</sequence>
<dbReference type="Gene3D" id="2.60.40.2030">
    <property type="match status" value="2"/>
</dbReference>
<dbReference type="SUPFAM" id="SSF141072">
    <property type="entry name" value="CalX-like"/>
    <property type="match status" value="2"/>
</dbReference>
<reference evidence="6" key="2">
    <citation type="submission" date="2020-09" db="EMBL/GenBank/DDBJ databases">
        <authorList>
            <person name="Sun Q."/>
            <person name="Kim S."/>
        </authorList>
    </citation>
    <scope>NUCLEOTIDE SEQUENCE</scope>
    <source>
        <strain evidence="6">KCTC 23430</strain>
    </source>
</reference>
<keyword evidence="7" id="KW-1185">Reference proteome</keyword>
<feature type="region of interest" description="Disordered" evidence="4">
    <location>
        <begin position="246"/>
        <end position="267"/>
    </location>
</feature>
<dbReference type="InterPro" id="IPR010221">
    <property type="entry name" value="VCBS_dom"/>
</dbReference>
<evidence type="ECO:0000256" key="3">
    <source>
        <dbReference type="ARBA" id="ARBA00022837"/>
    </source>
</evidence>
<dbReference type="Pfam" id="PF19116">
    <property type="entry name" value="DUF5801"/>
    <property type="match status" value="1"/>
</dbReference>
<gene>
    <name evidence="6" type="ORF">GCM10007053_00590</name>
</gene>
<evidence type="ECO:0000259" key="5">
    <source>
        <dbReference type="SMART" id="SM00237"/>
    </source>
</evidence>
<dbReference type="NCBIfam" id="NF012211">
    <property type="entry name" value="tand_rpt_95"/>
    <property type="match status" value="1"/>
</dbReference>
<dbReference type="Proteomes" id="UP000644693">
    <property type="component" value="Unassembled WGS sequence"/>
</dbReference>
<evidence type="ECO:0000313" key="7">
    <source>
        <dbReference type="Proteomes" id="UP000644693"/>
    </source>
</evidence>
<evidence type="ECO:0000256" key="1">
    <source>
        <dbReference type="ARBA" id="ARBA00022729"/>
    </source>
</evidence>
<dbReference type="NCBIfam" id="TIGR01965">
    <property type="entry name" value="VCBS_repeat"/>
    <property type="match status" value="3"/>
</dbReference>
<dbReference type="NCBIfam" id="NF033682">
    <property type="entry name" value="retention_LapA"/>
    <property type="match status" value="1"/>
</dbReference>
<feature type="compositionally biased region" description="Pro residues" evidence="4">
    <location>
        <begin position="247"/>
        <end position="267"/>
    </location>
</feature>
<feature type="domain" description="Calx-beta" evidence="5">
    <location>
        <begin position="257"/>
        <end position="354"/>
    </location>
</feature>
<keyword evidence="2" id="KW-0677">Repeat</keyword>
<dbReference type="InterPro" id="IPR019960">
    <property type="entry name" value="T1SS_VCA0849"/>
</dbReference>
<dbReference type="Pfam" id="PF17963">
    <property type="entry name" value="Big_9"/>
    <property type="match status" value="4"/>
</dbReference>
<protein>
    <submittedName>
        <fullName evidence="6">Outer membrane adhesin-like protein</fullName>
    </submittedName>
</protein>
<dbReference type="Gene3D" id="2.60.40.3440">
    <property type="match status" value="1"/>
</dbReference>
<evidence type="ECO:0000256" key="2">
    <source>
        <dbReference type="ARBA" id="ARBA00022737"/>
    </source>
</evidence>
<dbReference type="InterPro" id="IPR003644">
    <property type="entry name" value="Calx_beta"/>
</dbReference>
<organism evidence="6 7">
    <name type="scientific">Parahalioglobus pacificus</name>
    <dbReference type="NCBI Taxonomy" id="930806"/>
    <lineage>
        <taxon>Bacteria</taxon>
        <taxon>Pseudomonadati</taxon>
        <taxon>Pseudomonadota</taxon>
        <taxon>Gammaproteobacteria</taxon>
        <taxon>Cellvibrionales</taxon>
        <taxon>Halieaceae</taxon>
        <taxon>Parahalioglobus</taxon>
    </lineage>
</organism>
<dbReference type="NCBIfam" id="TIGR03661">
    <property type="entry name" value="T1SS_VCA0849"/>
    <property type="match status" value="1"/>
</dbReference>
<evidence type="ECO:0000313" key="6">
    <source>
        <dbReference type="EMBL" id="GHD25163.1"/>
    </source>
</evidence>
<keyword evidence="1" id="KW-0732">Signal</keyword>